<protein>
    <submittedName>
        <fullName evidence="1">Uncharacterized protein</fullName>
    </submittedName>
</protein>
<dbReference type="KEGG" id="man:A11S_1120"/>
<proteinExistence type="predicted"/>
<dbReference type="RefSeq" id="WP_015467475.1">
    <property type="nucleotide sequence ID" value="NC_020812.1"/>
</dbReference>
<evidence type="ECO:0000313" key="2">
    <source>
        <dbReference type="Proteomes" id="UP000011932"/>
    </source>
</evidence>
<accession>M4VXM1</accession>
<evidence type="ECO:0000313" key="1">
    <source>
        <dbReference type="EMBL" id="AGH97934.1"/>
    </source>
</evidence>
<dbReference type="HOGENOM" id="CLU_539470_0_0_5"/>
<name>M4VXM1_9BACT</name>
<organism evidence="1 2">
    <name type="scientific">Micavibrio aeruginosavorus EPB</name>
    <dbReference type="NCBI Taxonomy" id="349215"/>
    <lineage>
        <taxon>Bacteria</taxon>
        <taxon>Pseudomonadati</taxon>
        <taxon>Bdellovibrionota</taxon>
        <taxon>Bdellovibrionia</taxon>
        <taxon>Bdellovibrionales</taxon>
        <taxon>Pseudobdellovibrionaceae</taxon>
        <taxon>Micavibrio</taxon>
    </lineage>
</organism>
<dbReference type="AlphaFoldDB" id="M4VXM1"/>
<dbReference type="OrthoDB" id="5657199at2"/>
<gene>
    <name evidence="1" type="ORF">A11S_1120</name>
</gene>
<dbReference type="Proteomes" id="UP000011932">
    <property type="component" value="Chromosome"/>
</dbReference>
<dbReference type="EMBL" id="CP003538">
    <property type="protein sequence ID" value="AGH97934.1"/>
    <property type="molecule type" value="Genomic_DNA"/>
</dbReference>
<dbReference type="PATRIC" id="fig|349215.9.peg.1078"/>
<reference evidence="1 2" key="1">
    <citation type="journal article" date="2013" name="ISME J.">
        <title>By their genes ye shall know them: genomic signatures of predatory bacteria.</title>
        <authorList>
            <person name="Pasternak Z."/>
            <person name="Pietrokovski S."/>
            <person name="Rotem O."/>
            <person name="Gophna U."/>
            <person name="Lurie-Weinberger M.N."/>
            <person name="Jurkevitch E."/>
        </authorList>
    </citation>
    <scope>NUCLEOTIDE SEQUENCE [LARGE SCALE GENOMIC DNA]</scope>
    <source>
        <strain evidence="1">EPB</strain>
    </source>
</reference>
<sequence>MADDSYGQGTARKPGFLKRLFSFGWDNRLRANSTPKELPLPAPVPAPPLKIVEPWTLTEQESLFFPQSKKSFRTRAFKNHALPGQPHEYLEADYVPDLQKWRITKMAVSEARALPALSADADANGKVPVKSSVILEDDVCVMRALHKMALFEFGTDVQSAHSLREDVVEDLAGSHFIDFAHGEHIIFEINGHPSLTSEGKPVRNGTYPESELQFAAKAYADIVAEKQAAVRLIDLARLEIHAKPQSDDPMKDFEYFASIQAAADFVAKTIGDNKAYYFGQVLKDTGNARGRIARRMETASCPIPWEKRNSIDLAAGIACVKSSIPAVQKLASLADVYTEETDINDVLRNSALSFMVYNAAFLYSGYQSDLSDFSCFGAVEFAQSLAREADSLMDHYSFDDERKRAVRAFIMKPHQPEVIANGMMKLRDALNNLHDVSRRQSLAVQEGQKSKMELPDYRDLTPQFNTIASNDNTRQLVQIKAPAYTDEQIDRDAKAFHKRLRKGQHLG</sequence>